<evidence type="ECO:0000259" key="8">
    <source>
        <dbReference type="SMART" id="SM00387"/>
    </source>
</evidence>
<dbReference type="InterPro" id="IPR050482">
    <property type="entry name" value="Sensor_HK_TwoCompSys"/>
</dbReference>
<dbReference type="GO" id="GO:0000160">
    <property type="term" value="P:phosphorelay signal transduction system"/>
    <property type="evidence" value="ECO:0007669"/>
    <property type="project" value="UniProtKB-KW"/>
</dbReference>
<comment type="caution">
    <text evidence="9">The sequence shown here is derived from an EMBL/GenBank/DDBJ whole genome shotgun (WGS) entry which is preliminary data.</text>
</comment>
<dbReference type="AlphaFoldDB" id="A0A849KBX8"/>
<comment type="catalytic activity">
    <reaction evidence="1">
        <text>ATP + protein L-histidine = ADP + protein N-phospho-L-histidine.</text>
        <dbReference type="EC" id="2.7.13.3"/>
    </reaction>
</comment>
<evidence type="ECO:0000256" key="2">
    <source>
        <dbReference type="ARBA" id="ARBA00012438"/>
    </source>
</evidence>
<dbReference type="Gene3D" id="2.60.120.260">
    <property type="entry name" value="Galactose-binding domain-like"/>
    <property type="match status" value="1"/>
</dbReference>
<feature type="transmembrane region" description="Helical" evidence="6">
    <location>
        <begin position="237"/>
        <end position="259"/>
    </location>
</feature>
<dbReference type="SMART" id="SM00387">
    <property type="entry name" value="HATPase_c"/>
    <property type="match status" value="1"/>
</dbReference>
<protein>
    <recommendedName>
        <fullName evidence="2">histidine kinase</fullName>
        <ecNumber evidence="2">2.7.13.3</ecNumber>
    </recommendedName>
</protein>
<dbReference type="RefSeq" id="WP_171556656.1">
    <property type="nucleotide sequence ID" value="NZ_JABFCS010000001.1"/>
</dbReference>
<dbReference type="PANTHER" id="PTHR24421">
    <property type="entry name" value="NITRATE/NITRITE SENSOR PROTEIN NARX-RELATED"/>
    <property type="match status" value="1"/>
</dbReference>
<feature type="transmembrane region" description="Helical" evidence="6">
    <location>
        <begin position="175"/>
        <end position="197"/>
    </location>
</feature>
<evidence type="ECO:0000256" key="1">
    <source>
        <dbReference type="ARBA" id="ARBA00000085"/>
    </source>
</evidence>
<feature type="transmembrane region" description="Helical" evidence="6">
    <location>
        <begin position="268"/>
        <end position="286"/>
    </location>
</feature>
<keyword evidence="5" id="KW-0902">Two-component regulatory system</keyword>
<keyword evidence="7" id="KW-0732">Signal</keyword>
<dbReference type="Gene3D" id="1.20.5.1930">
    <property type="match status" value="1"/>
</dbReference>
<dbReference type="GO" id="GO:0004673">
    <property type="term" value="F:protein histidine kinase activity"/>
    <property type="evidence" value="ECO:0007669"/>
    <property type="project" value="UniProtKB-EC"/>
</dbReference>
<keyword evidence="6" id="KW-0472">Membrane</keyword>
<evidence type="ECO:0000256" key="3">
    <source>
        <dbReference type="ARBA" id="ARBA00022679"/>
    </source>
</evidence>
<reference evidence="9 10" key="1">
    <citation type="submission" date="2020-05" db="EMBL/GenBank/DDBJ databases">
        <authorList>
            <person name="Khan S.A."/>
            <person name="Jeon C.O."/>
            <person name="Chun B.H."/>
        </authorList>
    </citation>
    <scope>NUCLEOTIDE SEQUENCE [LARGE SCALE GENOMIC DNA]</scope>
    <source>
        <strain evidence="9 10">B156</strain>
    </source>
</reference>
<feature type="chain" id="PRO_5032283741" description="histidine kinase" evidence="7">
    <location>
        <begin position="25"/>
        <end position="622"/>
    </location>
</feature>
<keyword evidence="6" id="KW-1133">Transmembrane helix</keyword>
<keyword evidence="4 9" id="KW-0418">Kinase</keyword>
<keyword evidence="6" id="KW-0812">Transmembrane</keyword>
<accession>A0A849KBX8</accession>
<reference evidence="9 10" key="2">
    <citation type="submission" date="2020-06" db="EMBL/GenBank/DDBJ databases">
        <title>Ramlibacter rhizophilus sp. nov., isolated from rhizosphere soil of national flower Mugunghwa from South Korea.</title>
        <authorList>
            <person name="Zheng-Fei Y."/>
            <person name="Huan T."/>
        </authorList>
    </citation>
    <scope>NUCLEOTIDE SEQUENCE [LARGE SCALE GENOMIC DNA]</scope>
    <source>
        <strain evidence="9 10">B156</strain>
    </source>
</reference>
<feature type="transmembrane region" description="Helical" evidence="6">
    <location>
        <begin position="366"/>
        <end position="384"/>
    </location>
</feature>
<evidence type="ECO:0000313" key="10">
    <source>
        <dbReference type="Proteomes" id="UP000552954"/>
    </source>
</evidence>
<evidence type="ECO:0000313" key="9">
    <source>
        <dbReference type="EMBL" id="NNU42281.1"/>
    </source>
</evidence>
<dbReference type="EMBL" id="JABFCS010000001">
    <property type="protein sequence ID" value="NNU42281.1"/>
    <property type="molecule type" value="Genomic_DNA"/>
</dbReference>
<dbReference type="InterPro" id="IPR008979">
    <property type="entry name" value="Galactose-bd-like_sf"/>
</dbReference>
<feature type="domain" description="Histidine kinase/HSP90-like ATPase" evidence="8">
    <location>
        <begin position="527"/>
        <end position="619"/>
    </location>
</feature>
<evidence type="ECO:0000256" key="5">
    <source>
        <dbReference type="ARBA" id="ARBA00023012"/>
    </source>
</evidence>
<sequence length="622" mass="68858">MVRVAAWRCFFLALACALGGVAAAAGVVEAPAARMLADASPTPPDARLAWQPVTLPDLWRKARPHAVPQATWYRISFEHPGGEPQAWAVLFPYLYDGGQVWLNGALVGGIPENTPQAHVRWARPHLVALPPALLRAGGNELLVRAAQPPEGSSLRFPRLRIGPLAELSEQYDTRFFWVSVTPQITSTVCLLLSLSVLTIWWRRRSEVKYGLFGVALALWGVRTLTFVVEVVPMDAWYLWRLVLHASTGGFIVVMTMLAWRLAGIRKPWFERALFGYWLLGPLWMLAQGPAAEPLVNRFWVGGFLPIGATIVGVSAWSLVRRRTLESAALPATMAIAALAGMHDYMIRWELEPPIAWLTEWTAERFQLLHLGASLVLLAMGALLTRRFIAALHSLEDVNQTLEARVAEREQQLAANYMRMFALERENVAAQERQRIMRDMHDGLGSRLFVSLSRVERGAMPPEEVASMLRDCISEMRLALDTLAPQEQDFRSTLGNFLFRWRSQLLACGIRPRWEIAVPDEALQLSPHASLQLLRMAQEALTNVVKHAGASEVQVRLRVVDGQLELEVRDNGIGAAGVSPDSYGRGIVNMRARAGQLGGHVDVHGGSGGTRVKVQVPLQAVCA</sequence>
<dbReference type="Proteomes" id="UP000552954">
    <property type="component" value="Unassembled WGS sequence"/>
</dbReference>
<dbReference type="EC" id="2.7.13.3" evidence="2"/>
<dbReference type="SUPFAM" id="SSF55874">
    <property type="entry name" value="ATPase domain of HSP90 chaperone/DNA topoisomerase II/histidine kinase"/>
    <property type="match status" value="1"/>
</dbReference>
<dbReference type="InterPro" id="IPR036890">
    <property type="entry name" value="HATPase_C_sf"/>
</dbReference>
<evidence type="ECO:0000256" key="6">
    <source>
        <dbReference type="SAM" id="Phobius"/>
    </source>
</evidence>
<keyword evidence="3" id="KW-0808">Transferase</keyword>
<organism evidence="9 10">
    <name type="scientific">Ramlibacter montanisoli</name>
    <dbReference type="NCBI Taxonomy" id="2732512"/>
    <lineage>
        <taxon>Bacteria</taxon>
        <taxon>Pseudomonadati</taxon>
        <taxon>Pseudomonadota</taxon>
        <taxon>Betaproteobacteria</taxon>
        <taxon>Burkholderiales</taxon>
        <taxon>Comamonadaceae</taxon>
        <taxon>Ramlibacter</taxon>
    </lineage>
</organism>
<name>A0A849KBX8_9BURK</name>
<evidence type="ECO:0000256" key="7">
    <source>
        <dbReference type="SAM" id="SignalP"/>
    </source>
</evidence>
<dbReference type="PANTHER" id="PTHR24421:SF10">
    <property type="entry name" value="NITRATE_NITRITE SENSOR PROTEIN NARQ"/>
    <property type="match status" value="1"/>
</dbReference>
<evidence type="ECO:0000256" key="4">
    <source>
        <dbReference type="ARBA" id="ARBA00022777"/>
    </source>
</evidence>
<gene>
    <name evidence="9" type="ORF">HK415_02600</name>
</gene>
<dbReference type="Pfam" id="PF02518">
    <property type="entry name" value="HATPase_c"/>
    <property type="match status" value="1"/>
</dbReference>
<feature type="transmembrane region" description="Helical" evidence="6">
    <location>
        <begin position="209"/>
        <end position="231"/>
    </location>
</feature>
<proteinExistence type="predicted"/>
<keyword evidence="10" id="KW-1185">Reference proteome</keyword>
<dbReference type="InterPro" id="IPR003594">
    <property type="entry name" value="HATPase_dom"/>
</dbReference>
<feature type="transmembrane region" description="Helical" evidence="6">
    <location>
        <begin position="298"/>
        <end position="319"/>
    </location>
</feature>
<feature type="signal peptide" evidence="7">
    <location>
        <begin position="1"/>
        <end position="24"/>
    </location>
</feature>
<dbReference type="SUPFAM" id="SSF49785">
    <property type="entry name" value="Galactose-binding domain-like"/>
    <property type="match status" value="1"/>
</dbReference>
<dbReference type="CDD" id="cd16917">
    <property type="entry name" value="HATPase_UhpB-NarQ-NarX-like"/>
    <property type="match status" value="1"/>
</dbReference>
<dbReference type="Gene3D" id="3.30.565.10">
    <property type="entry name" value="Histidine kinase-like ATPase, C-terminal domain"/>
    <property type="match status" value="1"/>
</dbReference>